<dbReference type="SUPFAM" id="SSF56801">
    <property type="entry name" value="Acetyl-CoA synthetase-like"/>
    <property type="match status" value="1"/>
</dbReference>
<evidence type="ECO:0000313" key="7">
    <source>
        <dbReference type="EMBL" id="NXF14006.1"/>
    </source>
</evidence>
<evidence type="ECO:0000256" key="2">
    <source>
        <dbReference type="ARBA" id="ARBA00022598"/>
    </source>
</evidence>
<dbReference type="GO" id="GO:0004467">
    <property type="term" value="F:long-chain fatty acid-CoA ligase activity"/>
    <property type="evidence" value="ECO:0007669"/>
    <property type="project" value="TreeGrafter"/>
</dbReference>
<dbReference type="InterPro" id="IPR000873">
    <property type="entry name" value="AMP-dep_synth/lig_dom"/>
</dbReference>
<comment type="caution">
    <text evidence="7">The sequence shown here is derived from an EMBL/GenBank/DDBJ whole genome shotgun (WGS) entry which is preliminary data.</text>
</comment>
<keyword evidence="2" id="KW-0436">Ligase</keyword>
<dbReference type="GO" id="GO:0005789">
    <property type="term" value="C:endoplasmic reticulum membrane"/>
    <property type="evidence" value="ECO:0007669"/>
    <property type="project" value="TreeGrafter"/>
</dbReference>
<dbReference type="GO" id="GO:0005324">
    <property type="term" value="F:long-chain fatty acid transmembrane transporter activity"/>
    <property type="evidence" value="ECO:0007669"/>
    <property type="project" value="TreeGrafter"/>
</dbReference>
<comment type="catalytic activity">
    <reaction evidence="3">
        <text>a very long-chain fatty acid + ATP + CoA = a very long-chain fatty acyl-CoA + AMP + diphosphate</text>
        <dbReference type="Rhea" id="RHEA:54536"/>
        <dbReference type="ChEBI" id="CHEBI:30616"/>
        <dbReference type="ChEBI" id="CHEBI:33019"/>
        <dbReference type="ChEBI" id="CHEBI:57287"/>
        <dbReference type="ChEBI" id="CHEBI:58950"/>
        <dbReference type="ChEBI" id="CHEBI:138261"/>
        <dbReference type="ChEBI" id="CHEBI:456215"/>
    </reaction>
    <physiologicalReaction direction="left-to-right" evidence="3">
        <dbReference type="Rhea" id="RHEA:54537"/>
    </physiologicalReaction>
</comment>
<dbReference type="GO" id="GO:0044539">
    <property type="term" value="P:long-chain fatty acid import into cell"/>
    <property type="evidence" value="ECO:0007669"/>
    <property type="project" value="TreeGrafter"/>
</dbReference>
<evidence type="ECO:0000256" key="1">
    <source>
        <dbReference type="ARBA" id="ARBA00006432"/>
    </source>
</evidence>
<evidence type="ECO:0000313" key="8">
    <source>
        <dbReference type="Proteomes" id="UP000567624"/>
    </source>
</evidence>
<protein>
    <recommendedName>
        <fullName evidence="4">Long-chain-fatty-acid--CoA ligase</fullName>
    </recommendedName>
</protein>
<dbReference type="AlphaFoldDB" id="A0A7K8RAT4"/>
<dbReference type="Pfam" id="PF00501">
    <property type="entry name" value="AMP-binding"/>
    <property type="match status" value="1"/>
</dbReference>
<feature type="domain" description="AMP-dependent synthetase/ligase" evidence="6">
    <location>
        <begin position="16"/>
        <end position="114"/>
    </location>
</feature>
<evidence type="ECO:0000256" key="5">
    <source>
        <dbReference type="ARBA" id="ARBA00048666"/>
    </source>
</evidence>
<evidence type="ECO:0000256" key="3">
    <source>
        <dbReference type="ARBA" id="ARBA00036527"/>
    </source>
</evidence>
<organism evidence="7 8">
    <name type="scientific">Smithornis capensis</name>
    <dbReference type="NCBI Taxonomy" id="363769"/>
    <lineage>
        <taxon>Eukaryota</taxon>
        <taxon>Metazoa</taxon>
        <taxon>Chordata</taxon>
        <taxon>Craniata</taxon>
        <taxon>Vertebrata</taxon>
        <taxon>Euteleostomi</taxon>
        <taxon>Archelosauria</taxon>
        <taxon>Archosauria</taxon>
        <taxon>Dinosauria</taxon>
        <taxon>Saurischia</taxon>
        <taxon>Theropoda</taxon>
        <taxon>Coelurosauria</taxon>
        <taxon>Aves</taxon>
        <taxon>Neognathae</taxon>
        <taxon>Neoaves</taxon>
        <taxon>Telluraves</taxon>
        <taxon>Australaves</taxon>
        <taxon>Passeriformes</taxon>
        <taxon>Eurylaimidae</taxon>
        <taxon>Smithornis</taxon>
    </lineage>
</organism>
<dbReference type="InterPro" id="IPR042099">
    <property type="entry name" value="ANL_N_sf"/>
</dbReference>
<keyword evidence="8" id="KW-1185">Reference proteome</keyword>
<gene>
    <name evidence="7" type="primary">Slc27a2_1</name>
    <name evidence="7" type="ORF">SMICAP_R15148</name>
</gene>
<evidence type="ECO:0000256" key="4">
    <source>
        <dbReference type="ARBA" id="ARBA00041297"/>
    </source>
</evidence>
<dbReference type="EMBL" id="VWYW01002430">
    <property type="protein sequence ID" value="NXF14006.1"/>
    <property type="molecule type" value="Genomic_DNA"/>
</dbReference>
<reference evidence="7 8" key="1">
    <citation type="submission" date="2019-09" db="EMBL/GenBank/DDBJ databases">
        <title>Bird 10,000 Genomes (B10K) Project - Family phase.</title>
        <authorList>
            <person name="Zhang G."/>
        </authorList>
    </citation>
    <scope>NUCLEOTIDE SEQUENCE [LARGE SCALE GENOMIC DNA]</scope>
    <source>
        <strain evidence="7">B10K-CU-031-20</strain>
    </source>
</reference>
<dbReference type="PANTHER" id="PTHR43107">
    <property type="entry name" value="LONG-CHAIN FATTY ACID TRANSPORT PROTEIN"/>
    <property type="match status" value="1"/>
</dbReference>
<dbReference type="GO" id="GO:0008206">
    <property type="term" value="P:bile acid metabolic process"/>
    <property type="evidence" value="ECO:0007669"/>
    <property type="project" value="TreeGrafter"/>
</dbReference>
<feature type="non-terminal residue" evidence="7">
    <location>
        <position position="1"/>
    </location>
</feature>
<comment type="catalytic activity">
    <reaction evidence="5">
        <text>tetracosanoate + ATP + CoA = tetracosanoyl-CoA + AMP + diphosphate</text>
        <dbReference type="Rhea" id="RHEA:33639"/>
        <dbReference type="ChEBI" id="CHEBI:30616"/>
        <dbReference type="ChEBI" id="CHEBI:31014"/>
        <dbReference type="ChEBI" id="CHEBI:33019"/>
        <dbReference type="ChEBI" id="CHEBI:57287"/>
        <dbReference type="ChEBI" id="CHEBI:65052"/>
        <dbReference type="ChEBI" id="CHEBI:456215"/>
    </reaction>
    <physiologicalReaction direction="left-to-right" evidence="5">
        <dbReference type="Rhea" id="RHEA:33640"/>
    </physiologicalReaction>
</comment>
<dbReference type="Gene3D" id="3.40.50.12780">
    <property type="entry name" value="N-terminal domain of ligase-like"/>
    <property type="match status" value="1"/>
</dbReference>
<feature type="non-terminal residue" evidence="7">
    <location>
        <position position="152"/>
    </location>
</feature>
<name>A0A7K8RAT4_9PASS</name>
<proteinExistence type="inferred from homology"/>
<sequence>QRRLSRRPALALLDVFQLHAREHPKKPLLRFQDEVHTYEDVDLRSNRAAWALWRRLGLSGGSTVAVFLPNSPTYVWTWLALAKLGCAMACVNTNARGRALRHALEAAGTTVMLASPGESGGLRGAGERWPPGAQWCWPVLVRAGGYEGLGGG</sequence>
<comment type="similarity">
    <text evidence="1">Belongs to the ATP-dependent AMP-binding enzyme family.</text>
</comment>
<dbReference type="GO" id="GO:0005886">
    <property type="term" value="C:plasma membrane"/>
    <property type="evidence" value="ECO:0007669"/>
    <property type="project" value="TreeGrafter"/>
</dbReference>
<accession>A0A7K8RAT4</accession>
<evidence type="ECO:0000259" key="6">
    <source>
        <dbReference type="Pfam" id="PF00501"/>
    </source>
</evidence>
<dbReference type="Proteomes" id="UP000567624">
    <property type="component" value="Unassembled WGS sequence"/>
</dbReference>
<dbReference type="PANTHER" id="PTHR43107:SF4">
    <property type="entry name" value="LONG-CHAIN FATTY ACID TRANSPORT PROTEIN 2"/>
    <property type="match status" value="1"/>
</dbReference>